<dbReference type="PANTHER" id="PTHR30097:SF15">
    <property type="entry name" value="CATION EFFLUX SYSTEM PROTEIN CUSB"/>
    <property type="match status" value="1"/>
</dbReference>
<reference evidence="9" key="1">
    <citation type="journal article" date="2014" name="Int. J. Syst. Evol. Microbiol.">
        <title>Complete genome sequence of Corynebacterium casei LMG S-19264T (=DSM 44701T), isolated from a smear-ripened cheese.</title>
        <authorList>
            <consortium name="US DOE Joint Genome Institute (JGI-PGF)"/>
            <person name="Walter F."/>
            <person name="Albersmeier A."/>
            <person name="Kalinowski J."/>
            <person name="Ruckert C."/>
        </authorList>
    </citation>
    <scope>NUCLEOTIDE SEQUENCE</scope>
    <source>
        <strain evidence="9">CCM 7664</strain>
    </source>
</reference>
<evidence type="ECO:0000259" key="5">
    <source>
        <dbReference type="Pfam" id="PF25869"/>
    </source>
</evidence>
<dbReference type="InterPro" id="IPR058792">
    <property type="entry name" value="Beta-barrel_RND_2"/>
</dbReference>
<dbReference type="Pfam" id="PF11604">
    <property type="entry name" value="CusF_Ec"/>
    <property type="match status" value="1"/>
</dbReference>
<evidence type="ECO:0000313" key="9">
    <source>
        <dbReference type="EMBL" id="GGI55674.1"/>
    </source>
</evidence>
<dbReference type="InterPro" id="IPR045800">
    <property type="entry name" value="HMBD"/>
</dbReference>
<evidence type="ECO:0000256" key="1">
    <source>
        <dbReference type="ARBA" id="ARBA00009477"/>
    </source>
</evidence>
<dbReference type="GO" id="GO:0016020">
    <property type="term" value="C:membrane"/>
    <property type="evidence" value="ECO:0007669"/>
    <property type="project" value="InterPro"/>
</dbReference>
<evidence type="ECO:0000256" key="3">
    <source>
        <dbReference type="SAM" id="SignalP"/>
    </source>
</evidence>
<dbReference type="InterPro" id="IPR042230">
    <property type="entry name" value="CusF_sf"/>
</dbReference>
<comment type="similarity">
    <text evidence="1">Belongs to the membrane fusion protein (MFP) (TC 8.A.1) family.</text>
</comment>
<proteinExistence type="inferred from homology"/>
<dbReference type="Pfam" id="PF25975">
    <property type="entry name" value="CzcB_C"/>
    <property type="match status" value="1"/>
</dbReference>
<accession>A0A8J3AY48</accession>
<feature type="domain" description="CusB-like beta-barrel" evidence="7">
    <location>
        <begin position="256"/>
        <end position="333"/>
    </location>
</feature>
<reference evidence="9" key="2">
    <citation type="submission" date="2020-09" db="EMBL/GenBank/DDBJ databases">
        <authorList>
            <person name="Sun Q."/>
            <person name="Sedlacek I."/>
        </authorList>
    </citation>
    <scope>NUCLEOTIDE SEQUENCE</scope>
    <source>
        <strain evidence="9">CCM 7664</strain>
    </source>
</reference>
<dbReference type="Pfam" id="PF25954">
    <property type="entry name" value="Beta-barrel_RND_2"/>
    <property type="match status" value="1"/>
</dbReference>
<dbReference type="PANTHER" id="PTHR30097">
    <property type="entry name" value="CATION EFFLUX SYSTEM PROTEIN CUSB"/>
    <property type="match status" value="1"/>
</dbReference>
<dbReference type="GO" id="GO:0030288">
    <property type="term" value="C:outer membrane-bounded periplasmic space"/>
    <property type="evidence" value="ECO:0007669"/>
    <property type="project" value="TreeGrafter"/>
</dbReference>
<feature type="domain" description="CusB-like three alpha-helical bundle" evidence="5">
    <location>
        <begin position="171"/>
        <end position="218"/>
    </location>
</feature>
<dbReference type="RefSeq" id="WP_188422795.1">
    <property type="nucleotide sequence ID" value="NZ_BMDP01000005.1"/>
</dbReference>
<dbReference type="FunFam" id="2.40.30.170:FF:000010">
    <property type="entry name" value="Efflux RND transporter periplasmic adaptor subunit"/>
    <property type="match status" value="1"/>
</dbReference>
<comment type="caution">
    <text evidence="9">The sequence shown here is derived from an EMBL/GenBank/DDBJ whole genome shotgun (WGS) entry which is preliminary data.</text>
</comment>
<dbReference type="SUPFAM" id="SSF111369">
    <property type="entry name" value="HlyD-like secretion proteins"/>
    <property type="match status" value="1"/>
</dbReference>
<keyword evidence="10" id="KW-1185">Reference proteome</keyword>
<evidence type="ECO:0000259" key="4">
    <source>
        <dbReference type="Pfam" id="PF19335"/>
    </source>
</evidence>
<dbReference type="InterPro" id="IPR058790">
    <property type="entry name" value="BSH_CusB"/>
</dbReference>
<dbReference type="Pfam" id="PF25869">
    <property type="entry name" value="3HB_CusB"/>
    <property type="match status" value="1"/>
</dbReference>
<dbReference type="Pfam" id="PF25919">
    <property type="entry name" value="BSH_CusB"/>
    <property type="match status" value="1"/>
</dbReference>
<feature type="domain" description="Heavy metal binding" evidence="4">
    <location>
        <begin position="58"/>
        <end position="85"/>
    </location>
</feature>
<protein>
    <recommendedName>
        <fullName evidence="11">Efflux RND transporter periplasmic adaptor subunit</fullName>
    </recommendedName>
</protein>
<evidence type="ECO:0000259" key="8">
    <source>
        <dbReference type="Pfam" id="PF25975"/>
    </source>
</evidence>
<evidence type="ECO:0000256" key="2">
    <source>
        <dbReference type="ARBA" id="ARBA00022448"/>
    </source>
</evidence>
<dbReference type="GO" id="GO:0060003">
    <property type="term" value="P:copper ion export"/>
    <property type="evidence" value="ECO:0007669"/>
    <property type="project" value="TreeGrafter"/>
</dbReference>
<dbReference type="GO" id="GO:0022857">
    <property type="term" value="F:transmembrane transporter activity"/>
    <property type="evidence" value="ECO:0007669"/>
    <property type="project" value="InterPro"/>
</dbReference>
<keyword evidence="3" id="KW-0732">Signal</keyword>
<dbReference type="Gene3D" id="6.10.140.730">
    <property type="match status" value="1"/>
</dbReference>
<dbReference type="InterPro" id="IPR051909">
    <property type="entry name" value="MFP_Cation_Efflux"/>
</dbReference>
<evidence type="ECO:0008006" key="11">
    <source>
        <dbReference type="Google" id="ProtNLM"/>
    </source>
</evidence>
<name>A0A8J3AY48_9BURK</name>
<evidence type="ECO:0000259" key="6">
    <source>
        <dbReference type="Pfam" id="PF25919"/>
    </source>
</evidence>
<feature type="domain" description="CusB-like barrel-sandwich hybrid" evidence="6">
    <location>
        <begin position="136"/>
        <end position="252"/>
    </location>
</feature>
<dbReference type="Gene3D" id="2.40.30.170">
    <property type="match status" value="1"/>
</dbReference>
<dbReference type="AlphaFoldDB" id="A0A8J3AY48"/>
<dbReference type="InterPro" id="IPR006143">
    <property type="entry name" value="RND_pump_MFP"/>
</dbReference>
<dbReference type="EMBL" id="BMDP01000005">
    <property type="protein sequence ID" value="GGI55674.1"/>
    <property type="molecule type" value="Genomic_DNA"/>
</dbReference>
<dbReference type="Gene3D" id="2.40.50.320">
    <property type="entry name" value="Copper binding periplasmic protein CusF"/>
    <property type="match status" value="1"/>
</dbReference>
<feature type="chain" id="PRO_5035326210" description="Efflux RND transporter periplasmic adaptor subunit" evidence="3">
    <location>
        <begin position="28"/>
        <end position="501"/>
    </location>
</feature>
<evidence type="ECO:0000313" key="10">
    <source>
        <dbReference type="Proteomes" id="UP000627205"/>
    </source>
</evidence>
<dbReference type="Pfam" id="PF19335">
    <property type="entry name" value="HMBD"/>
    <property type="match status" value="1"/>
</dbReference>
<dbReference type="InterPro" id="IPR021647">
    <property type="entry name" value="CusF_Ec"/>
</dbReference>
<evidence type="ECO:0000259" key="7">
    <source>
        <dbReference type="Pfam" id="PF25954"/>
    </source>
</evidence>
<dbReference type="InterPro" id="IPR058791">
    <property type="entry name" value="3HB_CusB"/>
</dbReference>
<gene>
    <name evidence="9" type="ORF">GCM10011430_28480</name>
</gene>
<dbReference type="NCBIfam" id="TIGR01730">
    <property type="entry name" value="RND_mfp"/>
    <property type="match status" value="1"/>
</dbReference>
<dbReference type="GO" id="GO:0046914">
    <property type="term" value="F:transition metal ion binding"/>
    <property type="evidence" value="ECO:0007669"/>
    <property type="project" value="TreeGrafter"/>
</dbReference>
<dbReference type="Gene3D" id="2.40.420.20">
    <property type="match status" value="1"/>
</dbReference>
<dbReference type="GO" id="GO:0015679">
    <property type="term" value="P:plasma membrane copper ion transport"/>
    <property type="evidence" value="ECO:0007669"/>
    <property type="project" value="TreeGrafter"/>
</dbReference>
<dbReference type="Proteomes" id="UP000627205">
    <property type="component" value="Unassembled WGS sequence"/>
</dbReference>
<organism evidence="9 10">
    <name type="scientific">Oxalicibacterium solurbis</name>
    <dbReference type="NCBI Taxonomy" id="69280"/>
    <lineage>
        <taxon>Bacteria</taxon>
        <taxon>Pseudomonadati</taxon>
        <taxon>Pseudomonadota</taxon>
        <taxon>Betaproteobacteria</taxon>
        <taxon>Burkholderiales</taxon>
        <taxon>Oxalobacteraceae</taxon>
        <taxon>Oxalicibacterium</taxon>
    </lineage>
</organism>
<feature type="domain" description="CzcB-like C-terminal circularly permuted SH3-like" evidence="8">
    <location>
        <begin position="340"/>
        <end position="399"/>
    </location>
</feature>
<feature type="signal peptide" evidence="3">
    <location>
        <begin position="1"/>
        <end position="27"/>
    </location>
</feature>
<sequence>MKKHTLIKTAVAAFSAAALLLIGYKLGQSNQSMDMNTDASMSKGNASVDPKTGRKVLYWHDPMVPGHRFDKPGKSPFMDMQLVPVYADEGAQDGGVRIDPSLQQNLGIRLATVRQESIAQAFDVVGTTEFDESAAEVIQNRANGYIDKLYARIPMQRIKRGEAVASIFVPDWVPPQEEYLALKRNGNSELAAAARQRMRVLSIPDSLIAQIDRTGRSQSHVVLTSPVTGVVTELPLREGAAVTPGMTIAKINGLSNVWLTAEIPETLSGSVKPGMQVTATASNNDAEEYSGKIRDILPGVNAATRTVQARIELANKDGRLIPGLLMRVRLSSTEKRSRLLVPTEAIISDGKQTVVLLKEQEGGIRPVVVAVGQAFGNDTEITAGLTEGQQVVASGQFLIDSEASLKSVLPKLSGGIPPAKTPAAATIYEGKGRVESVSKDGITFSHEPIPALGWGAMTMEFNKAKPNDFADIKPGQQANFRFHETENGYVLEEVHPTGVQP</sequence>
<keyword evidence="2" id="KW-0813">Transport</keyword>
<dbReference type="InterPro" id="IPR058649">
    <property type="entry name" value="CzcB_C"/>
</dbReference>